<feature type="active site" description="Proton donor" evidence="2">
    <location>
        <position position="35"/>
    </location>
</feature>
<evidence type="ECO:0000313" key="4">
    <source>
        <dbReference type="Proteomes" id="UP001227162"/>
    </source>
</evidence>
<evidence type="ECO:0000313" key="3">
    <source>
        <dbReference type="EMBL" id="MDQ2093708.1"/>
    </source>
</evidence>
<feature type="short sequence motif" description="HXTX 2" evidence="2">
    <location>
        <begin position="118"/>
        <end position="121"/>
    </location>
</feature>
<comment type="catalytic activity">
    <reaction evidence="2">
        <text>a 3'-end 2',3'-cyclophospho-ribonucleotide-RNA + H2O = a 3'-end 2'-phospho-ribonucleotide-RNA + H(+)</text>
        <dbReference type="Rhea" id="RHEA:11828"/>
        <dbReference type="Rhea" id="RHEA-COMP:10464"/>
        <dbReference type="Rhea" id="RHEA-COMP:17353"/>
        <dbReference type="ChEBI" id="CHEBI:15377"/>
        <dbReference type="ChEBI" id="CHEBI:15378"/>
        <dbReference type="ChEBI" id="CHEBI:83064"/>
        <dbReference type="ChEBI" id="CHEBI:173113"/>
        <dbReference type="EC" id="3.1.4.58"/>
    </reaction>
</comment>
<name>A0AAJ1U9G3_9RHOB</name>
<comment type="caution">
    <text evidence="3">The sequence shown here is derived from an EMBL/GenBank/DDBJ whole genome shotgun (WGS) entry which is preliminary data.</text>
</comment>
<dbReference type="GO" id="GO:0004113">
    <property type="term" value="F:2',3'-cyclic-nucleotide 3'-phosphodiesterase activity"/>
    <property type="evidence" value="ECO:0007669"/>
    <property type="project" value="InterPro"/>
</dbReference>
<dbReference type="EMBL" id="JANFFA010000001">
    <property type="protein sequence ID" value="MDQ2093708.1"/>
    <property type="molecule type" value="Genomic_DNA"/>
</dbReference>
<dbReference type="PANTHER" id="PTHR35561">
    <property type="entry name" value="RNA 2',3'-CYCLIC PHOSPHODIESTERASE"/>
    <property type="match status" value="1"/>
</dbReference>
<evidence type="ECO:0000256" key="1">
    <source>
        <dbReference type="ARBA" id="ARBA00022801"/>
    </source>
</evidence>
<dbReference type="PANTHER" id="PTHR35561:SF1">
    <property type="entry name" value="RNA 2',3'-CYCLIC PHOSPHODIESTERASE"/>
    <property type="match status" value="1"/>
</dbReference>
<dbReference type="AlphaFoldDB" id="A0AAJ1U9G3"/>
<dbReference type="SUPFAM" id="SSF55144">
    <property type="entry name" value="LigT-like"/>
    <property type="match status" value="1"/>
</dbReference>
<comment type="function">
    <text evidence="2">Hydrolyzes RNA 2',3'-cyclic phosphodiester to an RNA 2'-phosphomonoester.</text>
</comment>
<accession>A0AAJ1U9G3</accession>
<gene>
    <name evidence="3" type="primary">thpR</name>
    <name evidence="3" type="ORF">NOI20_06270</name>
</gene>
<reference evidence="3" key="2">
    <citation type="submission" date="2023-04" db="EMBL/GenBank/DDBJ databases">
        <title>'Rhodoalgimonas zhirmunskyi' gen. nov., isolated from a red alga.</title>
        <authorList>
            <person name="Nedashkovskaya O.I."/>
            <person name="Otstavnykh N.Y."/>
            <person name="Bystritskaya E.P."/>
            <person name="Balabanova L.A."/>
            <person name="Isaeva M.P."/>
        </authorList>
    </citation>
    <scope>NUCLEOTIDE SEQUENCE</scope>
    <source>
        <strain evidence="3">10Alg 79</strain>
    </source>
</reference>
<reference evidence="3" key="1">
    <citation type="submission" date="2022-07" db="EMBL/GenBank/DDBJ databases">
        <authorList>
            <person name="Otstavnykh N."/>
            <person name="Isaeva M."/>
            <person name="Bystritskaya E."/>
        </authorList>
    </citation>
    <scope>NUCLEOTIDE SEQUENCE</scope>
    <source>
        <strain evidence="3">10Alg 79</strain>
    </source>
</reference>
<sequence length="180" mass="19392">MRAFVALILPEGMRQALVALQGGMPGRHVLEDDLHLTLAFLGDQPDGVLAELHERLEALRLAAPQMRVRGLDVFGGRKPGLVFADVEAEPRLTAARSAVRRACEAAGIALRRERFHPHVTLARFSRQGLSAQDELVLAGRLGVCGSFEGQAAGIGLYRSELGPGGARYDLLAEYLFAPEG</sequence>
<protein>
    <recommendedName>
        <fullName evidence="2">RNA 2',3'-cyclic phosphodiesterase</fullName>
        <shortName evidence="2">RNA 2',3'-CPDase</shortName>
        <ecNumber evidence="2">3.1.4.58</ecNumber>
    </recommendedName>
</protein>
<dbReference type="Pfam" id="PF13563">
    <property type="entry name" value="2_5_RNA_ligase2"/>
    <property type="match status" value="1"/>
</dbReference>
<comment type="similarity">
    <text evidence="2">Belongs to the 2H phosphoesterase superfamily. ThpR family.</text>
</comment>
<keyword evidence="4" id="KW-1185">Reference proteome</keyword>
<dbReference type="NCBIfam" id="TIGR02258">
    <property type="entry name" value="2_5_ligase"/>
    <property type="match status" value="1"/>
</dbReference>
<proteinExistence type="inferred from homology"/>
<dbReference type="EC" id="3.1.4.58" evidence="2"/>
<dbReference type="Gene3D" id="3.90.1140.10">
    <property type="entry name" value="Cyclic phosphodiesterase"/>
    <property type="match status" value="1"/>
</dbReference>
<dbReference type="GO" id="GO:0008664">
    <property type="term" value="F:RNA 2',3'-cyclic 3'-phosphodiesterase activity"/>
    <property type="evidence" value="ECO:0007669"/>
    <property type="project" value="UniProtKB-EC"/>
</dbReference>
<evidence type="ECO:0000256" key="2">
    <source>
        <dbReference type="HAMAP-Rule" id="MF_01940"/>
    </source>
</evidence>
<dbReference type="InterPro" id="IPR004175">
    <property type="entry name" value="RNA_CPDase"/>
</dbReference>
<dbReference type="HAMAP" id="MF_01940">
    <property type="entry name" value="RNA_CPDase"/>
    <property type="match status" value="1"/>
</dbReference>
<dbReference type="Proteomes" id="UP001227162">
    <property type="component" value="Unassembled WGS sequence"/>
</dbReference>
<feature type="active site" description="Proton acceptor" evidence="2">
    <location>
        <position position="118"/>
    </location>
</feature>
<dbReference type="InterPro" id="IPR009097">
    <property type="entry name" value="Cyclic_Pdiesterase"/>
</dbReference>
<dbReference type="RefSeq" id="WP_317625288.1">
    <property type="nucleotide sequence ID" value="NZ_JANFFA010000001.1"/>
</dbReference>
<feature type="short sequence motif" description="HXTX 1" evidence="2">
    <location>
        <begin position="35"/>
        <end position="38"/>
    </location>
</feature>
<organism evidence="3 4">
    <name type="scientific">Rhodalgimonas zhirmunskyi</name>
    <dbReference type="NCBI Taxonomy" id="2964767"/>
    <lineage>
        <taxon>Bacteria</taxon>
        <taxon>Pseudomonadati</taxon>
        <taxon>Pseudomonadota</taxon>
        <taxon>Alphaproteobacteria</taxon>
        <taxon>Rhodobacterales</taxon>
        <taxon>Roseobacteraceae</taxon>
        <taxon>Rhodalgimonas</taxon>
    </lineage>
</organism>
<keyword evidence="1 2" id="KW-0378">Hydrolase</keyword>